<dbReference type="Gene3D" id="3.40.1350.140">
    <property type="entry name" value="MepB-like"/>
    <property type="match status" value="1"/>
</dbReference>
<dbReference type="Proteomes" id="UP001202243">
    <property type="component" value="Unassembled WGS sequence"/>
</dbReference>
<name>A0ABT0WLK5_9BURK</name>
<organism evidence="1 2">
    <name type="scientific">Janthinobacterium kumbetense</name>
    <dbReference type="NCBI Taxonomy" id="2950280"/>
    <lineage>
        <taxon>Bacteria</taxon>
        <taxon>Pseudomonadati</taxon>
        <taxon>Pseudomonadota</taxon>
        <taxon>Betaproteobacteria</taxon>
        <taxon>Burkholderiales</taxon>
        <taxon>Oxalobacteraceae</taxon>
        <taxon>Janthinobacterium</taxon>
    </lineage>
</organism>
<sequence length="157" mass="17313">MKASPWAFLGLPQAPVPEAESADYGACRADLHGKRLVLRVAKTTPTKIGQFVTVWKRPHPDADIAPLDEADPVDIVIIAVADDVGDGARRGFFIFPRSVLIERGVMSRAAQGGKRALRVYPPWCAPESIQAQRTQRWQAAWFVTAGEQQRLEQLLGQ</sequence>
<protein>
    <submittedName>
        <fullName evidence="1">MepB family protein</fullName>
    </submittedName>
</protein>
<dbReference type="InterPro" id="IPR011235">
    <property type="entry name" value="MepB-like"/>
</dbReference>
<comment type="caution">
    <text evidence="1">The sequence shown here is derived from an EMBL/GenBank/DDBJ whole genome shotgun (WGS) entry which is preliminary data.</text>
</comment>
<dbReference type="EMBL" id="JAMQGR010000001">
    <property type="protein sequence ID" value="MCM2564954.1"/>
    <property type="molecule type" value="Genomic_DNA"/>
</dbReference>
<gene>
    <name evidence="1" type="ORF">NCG91_05025</name>
</gene>
<evidence type="ECO:0000313" key="2">
    <source>
        <dbReference type="Proteomes" id="UP001202243"/>
    </source>
</evidence>
<dbReference type="InterPro" id="IPR038231">
    <property type="entry name" value="MepB-like_sf"/>
</dbReference>
<evidence type="ECO:0000313" key="1">
    <source>
        <dbReference type="EMBL" id="MCM2564954.1"/>
    </source>
</evidence>
<proteinExistence type="predicted"/>
<dbReference type="RefSeq" id="WP_251348840.1">
    <property type="nucleotide sequence ID" value="NZ_JAMQGR010000001.1"/>
</dbReference>
<dbReference type="PIRSF" id="PIRSF032285">
    <property type="entry name" value="UCP032285"/>
    <property type="match status" value="1"/>
</dbReference>
<keyword evidence="2" id="KW-1185">Reference proteome</keyword>
<reference evidence="1 2" key="1">
    <citation type="submission" date="2022-06" db="EMBL/GenBank/DDBJ databases">
        <title>Janthinobacterium kumbetensis sp. nov., isolated from spring water in Turkey.</title>
        <authorList>
            <person name="Inan Bektas K."/>
            <person name="Belduz A.A."/>
            <person name="Canakci S."/>
            <person name="Nalcaoglu A."/>
            <person name="Ceylan E."/>
            <person name="Kati H."/>
        </authorList>
    </citation>
    <scope>NUCLEOTIDE SEQUENCE [LARGE SCALE GENOMIC DNA]</scope>
    <source>
        <strain evidence="1 2">GK</strain>
    </source>
</reference>
<accession>A0ABT0WLK5</accession>
<dbReference type="Pfam" id="PF08877">
    <property type="entry name" value="MepB-like"/>
    <property type="match status" value="1"/>
</dbReference>